<reference evidence="3" key="2">
    <citation type="journal article" date="2008" name="Nucleic Acids Res.">
        <title>The rice annotation project database (RAP-DB): 2008 update.</title>
        <authorList>
            <consortium name="The rice annotation project (RAP)"/>
        </authorList>
    </citation>
    <scope>GENOME REANNOTATION</scope>
    <source>
        <strain evidence="3">cv. Nipponbare</strain>
    </source>
</reference>
<proteinExistence type="predicted"/>
<dbReference type="EMBL" id="AC097367">
    <property type="protein sequence ID" value="AAO23080.1"/>
    <property type="molecule type" value="Genomic_DNA"/>
</dbReference>
<sequence length="287" mass="30752">MAGDGAGSNGARGQRQRTRGRRDKGDRSAWASRAAASLLAEHTTRRRRTGLKDHRRRTAAARGGNARTEATAHDARRERRRKPGCSPRDSAGAEGGNDGWQWRVTGQRRRAVDGMREDLRNTMRGVRGNEEAHDLWMRGTRRRLWCSVRRPGMAPNGGRRRQTVVELGMHGGRVVAAVEWANKVAVDLALATAKAMAPVATIGAAVAGGWRRRTVMEARPRGGKGAAGVEGENGVDAGVRHDAVELLAAAAVVGVAAAAWLGEGRAGEGAGSSGKRGKRERRTRGIF</sequence>
<feature type="region of interest" description="Disordered" evidence="1">
    <location>
        <begin position="265"/>
        <end position="287"/>
    </location>
</feature>
<name>Q10IY7_ORYSJ</name>
<evidence type="ECO:0000256" key="1">
    <source>
        <dbReference type="SAM" id="MobiDB-lite"/>
    </source>
</evidence>
<evidence type="ECO:0000313" key="2">
    <source>
        <dbReference type="EMBL" id="AAO23080.1"/>
    </source>
</evidence>
<evidence type="ECO:0000313" key="3">
    <source>
        <dbReference type="Proteomes" id="UP000000763"/>
    </source>
</evidence>
<organism evidence="2 3">
    <name type="scientific">Oryza sativa subsp. japonica</name>
    <name type="common">Rice</name>
    <dbReference type="NCBI Taxonomy" id="39947"/>
    <lineage>
        <taxon>Eukaryota</taxon>
        <taxon>Viridiplantae</taxon>
        <taxon>Streptophyta</taxon>
        <taxon>Embryophyta</taxon>
        <taxon>Tracheophyta</taxon>
        <taxon>Spermatophyta</taxon>
        <taxon>Magnoliopsida</taxon>
        <taxon>Liliopsida</taxon>
        <taxon>Poales</taxon>
        <taxon>Poaceae</taxon>
        <taxon>BOP clade</taxon>
        <taxon>Oryzoideae</taxon>
        <taxon>Oryzeae</taxon>
        <taxon>Oryzinae</taxon>
        <taxon>Oryza</taxon>
        <taxon>Oryza sativa</taxon>
    </lineage>
</organism>
<protein>
    <submittedName>
        <fullName evidence="2">Uncharacterized protein</fullName>
    </submittedName>
</protein>
<feature type="compositionally biased region" description="Low complexity" evidence="1">
    <location>
        <begin position="28"/>
        <end position="40"/>
    </location>
</feature>
<dbReference type="Proteomes" id="UP000000763">
    <property type="component" value="Chromosome 3"/>
</dbReference>
<feature type="compositionally biased region" description="Basic residues" evidence="1">
    <location>
        <begin position="275"/>
        <end position="287"/>
    </location>
</feature>
<feature type="compositionally biased region" description="Low complexity" evidence="1">
    <location>
        <begin position="60"/>
        <end position="69"/>
    </location>
</feature>
<dbReference type="AlphaFoldDB" id="Q10IY7"/>
<feature type="region of interest" description="Disordered" evidence="1">
    <location>
        <begin position="1"/>
        <end position="101"/>
    </location>
</feature>
<feature type="compositionally biased region" description="Gly residues" evidence="1">
    <location>
        <begin position="1"/>
        <end position="10"/>
    </location>
</feature>
<gene>
    <name evidence="2" type="primary">OSJNBa0051C19.1</name>
</gene>
<reference evidence="3" key="1">
    <citation type="journal article" date="2005" name="Nature">
        <title>The map-based sequence of the rice genome.</title>
        <authorList>
            <consortium name="International rice genome sequencing project (IRGSP)"/>
            <person name="Matsumoto T."/>
            <person name="Wu J."/>
            <person name="Kanamori H."/>
            <person name="Katayose Y."/>
            <person name="Fujisawa M."/>
            <person name="Namiki N."/>
            <person name="Mizuno H."/>
            <person name="Yamamoto K."/>
            <person name="Antonio B.A."/>
            <person name="Baba T."/>
            <person name="Sakata K."/>
            <person name="Nagamura Y."/>
            <person name="Aoki H."/>
            <person name="Arikawa K."/>
            <person name="Arita K."/>
            <person name="Bito T."/>
            <person name="Chiden Y."/>
            <person name="Fujitsuka N."/>
            <person name="Fukunaka R."/>
            <person name="Hamada M."/>
            <person name="Harada C."/>
            <person name="Hayashi A."/>
            <person name="Hijishita S."/>
            <person name="Honda M."/>
            <person name="Hosokawa S."/>
            <person name="Ichikawa Y."/>
            <person name="Idonuma A."/>
            <person name="Iijima M."/>
            <person name="Ikeda M."/>
            <person name="Ikeno M."/>
            <person name="Ito K."/>
            <person name="Ito S."/>
            <person name="Ito T."/>
            <person name="Ito Y."/>
            <person name="Ito Y."/>
            <person name="Iwabuchi A."/>
            <person name="Kamiya K."/>
            <person name="Karasawa W."/>
            <person name="Kurita K."/>
            <person name="Katagiri S."/>
            <person name="Kikuta A."/>
            <person name="Kobayashi H."/>
            <person name="Kobayashi N."/>
            <person name="Machita K."/>
            <person name="Maehara T."/>
            <person name="Masukawa M."/>
            <person name="Mizubayashi T."/>
            <person name="Mukai Y."/>
            <person name="Nagasaki H."/>
            <person name="Nagata Y."/>
            <person name="Naito S."/>
            <person name="Nakashima M."/>
            <person name="Nakama Y."/>
            <person name="Nakamichi Y."/>
            <person name="Nakamura M."/>
            <person name="Meguro A."/>
            <person name="Negishi M."/>
            <person name="Ohta I."/>
            <person name="Ohta T."/>
            <person name="Okamoto M."/>
            <person name="Ono N."/>
            <person name="Saji S."/>
            <person name="Sakaguchi M."/>
            <person name="Sakai K."/>
            <person name="Shibata M."/>
            <person name="Shimokawa T."/>
            <person name="Song J."/>
            <person name="Takazaki Y."/>
            <person name="Terasawa K."/>
            <person name="Tsugane M."/>
            <person name="Tsuji K."/>
            <person name="Ueda S."/>
            <person name="Waki K."/>
            <person name="Yamagata H."/>
            <person name="Yamamoto M."/>
            <person name="Yamamoto S."/>
            <person name="Yamane H."/>
            <person name="Yoshiki S."/>
            <person name="Yoshihara R."/>
            <person name="Yukawa K."/>
            <person name="Zhong H."/>
            <person name="Yano M."/>
            <person name="Yuan Q."/>
            <person name="Ouyang S."/>
            <person name="Liu J."/>
            <person name="Jones K.M."/>
            <person name="Gansberger K."/>
            <person name="Moffat K."/>
            <person name="Hill J."/>
            <person name="Bera J."/>
            <person name="Fadrosh D."/>
            <person name="Jin S."/>
            <person name="Johri S."/>
            <person name="Kim M."/>
            <person name="Overton L."/>
            <person name="Reardon M."/>
            <person name="Tsitrin T."/>
            <person name="Vuong H."/>
            <person name="Weaver B."/>
            <person name="Ciecko A."/>
            <person name="Tallon L."/>
            <person name="Jackson J."/>
            <person name="Pai G."/>
            <person name="Aken S.V."/>
            <person name="Utterback T."/>
            <person name="Reidmuller S."/>
            <person name="Feldblyum T."/>
            <person name="Hsiao J."/>
            <person name="Zismann V."/>
            <person name="Iobst S."/>
            <person name="de Vazeille A.R."/>
            <person name="Buell C.R."/>
            <person name="Ying K."/>
            <person name="Li Y."/>
            <person name="Lu T."/>
            <person name="Huang Y."/>
            <person name="Zhao Q."/>
            <person name="Feng Q."/>
            <person name="Zhang L."/>
            <person name="Zhu J."/>
            <person name="Weng Q."/>
            <person name="Mu J."/>
            <person name="Lu Y."/>
            <person name="Fan D."/>
            <person name="Liu Y."/>
            <person name="Guan J."/>
            <person name="Zhang Y."/>
            <person name="Yu S."/>
            <person name="Liu X."/>
            <person name="Zhang Y."/>
            <person name="Hong G."/>
            <person name="Han B."/>
            <person name="Choisne N."/>
            <person name="Demange N."/>
            <person name="Orjeda G."/>
            <person name="Samain S."/>
            <person name="Cattolico L."/>
            <person name="Pelletier E."/>
            <person name="Couloux A."/>
            <person name="Segurens B."/>
            <person name="Wincker P."/>
            <person name="D'Hont A."/>
            <person name="Scarpelli C."/>
            <person name="Weissenbach J."/>
            <person name="Salanoubat M."/>
            <person name="Quetier F."/>
            <person name="Yu Y."/>
            <person name="Kim H.R."/>
            <person name="Rambo T."/>
            <person name="Currie J."/>
            <person name="Collura K."/>
            <person name="Luo M."/>
            <person name="Yang T."/>
            <person name="Ammiraju J.S.S."/>
            <person name="Engler F."/>
            <person name="Soderlund C."/>
            <person name="Wing R.A."/>
            <person name="Palmer L.E."/>
            <person name="de la Bastide M."/>
            <person name="Spiegel L."/>
            <person name="Nascimento L."/>
            <person name="Zutavern T."/>
            <person name="O'Shaughnessy A."/>
            <person name="Dike S."/>
            <person name="Dedhia N."/>
            <person name="Preston R."/>
            <person name="Balija V."/>
            <person name="McCombie W.R."/>
            <person name="Chow T."/>
            <person name="Chen H."/>
            <person name="Chung M."/>
            <person name="Chen C."/>
            <person name="Shaw J."/>
            <person name="Wu H."/>
            <person name="Hsiao K."/>
            <person name="Chao Y."/>
            <person name="Chu M."/>
            <person name="Cheng C."/>
            <person name="Hour A."/>
            <person name="Lee P."/>
            <person name="Lin S."/>
            <person name="Lin Y."/>
            <person name="Liou J."/>
            <person name="Liu S."/>
            <person name="Hsing Y."/>
            <person name="Raghuvanshi S."/>
            <person name="Mohanty A."/>
            <person name="Bharti A.K."/>
            <person name="Gaur A."/>
            <person name="Gupta V."/>
            <person name="Kumar D."/>
            <person name="Ravi V."/>
            <person name="Vij S."/>
            <person name="Kapur A."/>
            <person name="Khurana P."/>
            <person name="Khurana P."/>
            <person name="Khurana J.P."/>
            <person name="Tyagi A.K."/>
            <person name="Gaikwad K."/>
            <person name="Singh A."/>
            <person name="Dalal V."/>
            <person name="Srivastava S."/>
            <person name="Dixit A."/>
            <person name="Pal A.K."/>
            <person name="Ghazi I.A."/>
            <person name="Yadav M."/>
            <person name="Pandit A."/>
            <person name="Bhargava A."/>
            <person name="Sureshbabu K."/>
            <person name="Batra K."/>
            <person name="Sharma T.R."/>
            <person name="Mohapatra T."/>
            <person name="Singh N.K."/>
            <person name="Messing J."/>
            <person name="Nelson A.B."/>
            <person name="Fuks G."/>
            <person name="Kavchok S."/>
            <person name="Keizer G."/>
            <person name="Linton E."/>
            <person name="Llaca V."/>
            <person name="Song R."/>
            <person name="Tanyolac B."/>
            <person name="Young S."/>
            <person name="Ho-Il K."/>
            <person name="Hahn J.H."/>
            <person name="Sangsakoo G."/>
            <person name="Vanavichit A."/>
            <person name="de Mattos Luiz.A.T."/>
            <person name="Zimmer P.D."/>
            <person name="Malone G."/>
            <person name="Dellagostin O."/>
            <person name="de Oliveira A.C."/>
            <person name="Bevan M."/>
            <person name="Bancroft I."/>
            <person name="Minx P."/>
            <person name="Cordum H."/>
            <person name="Wilson R."/>
            <person name="Cheng Z."/>
            <person name="Jin W."/>
            <person name="Jiang J."/>
            <person name="Leong S.A."/>
            <person name="Iwama H."/>
            <person name="Gojobori T."/>
            <person name="Itoh T."/>
            <person name="Niimura Y."/>
            <person name="Fujii Y."/>
            <person name="Habara T."/>
            <person name="Sakai H."/>
            <person name="Sato Y."/>
            <person name="Wilson G."/>
            <person name="Kumar K."/>
            <person name="McCouch S."/>
            <person name="Juretic N."/>
            <person name="Hoen D."/>
            <person name="Wright S."/>
            <person name="Bruskiewich R."/>
            <person name="Bureau T."/>
            <person name="Miyao A."/>
            <person name="Hirochika H."/>
            <person name="Nishikawa T."/>
            <person name="Kadowaki K."/>
            <person name="Sugiura M."/>
            <person name="Burr B."/>
            <person name="Sasaki T."/>
        </authorList>
    </citation>
    <scope>NUCLEOTIDE SEQUENCE [LARGE SCALE GENOMIC DNA]</scope>
    <source>
        <strain evidence="3">cv. Nipponbare</strain>
    </source>
</reference>
<feature type="compositionally biased region" description="Basic residues" evidence="1">
    <location>
        <begin position="44"/>
        <end position="59"/>
    </location>
</feature>
<accession>Q10IY7</accession>